<evidence type="ECO:0000256" key="5">
    <source>
        <dbReference type="ARBA" id="ARBA00022833"/>
    </source>
</evidence>
<evidence type="ECO:0000256" key="1">
    <source>
        <dbReference type="ARBA" id="ARBA00004123"/>
    </source>
</evidence>
<proteinExistence type="predicted"/>
<dbReference type="InterPro" id="IPR036236">
    <property type="entry name" value="Znf_C2H2_sf"/>
</dbReference>
<gene>
    <name evidence="10" type="ORF">TBRA_LOCUS1953</name>
</gene>
<keyword evidence="8" id="KW-0812">Transmembrane</keyword>
<feature type="transmembrane region" description="Helical" evidence="8">
    <location>
        <begin position="336"/>
        <end position="358"/>
    </location>
</feature>
<dbReference type="FunFam" id="3.30.160.60:FF:004176">
    <property type="match status" value="1"/>
</dbReference>
<dbReference type="FunFam" id="3.30.160.60:FF:000373">
    <property type="entry name" value="Putative transcriptional repressor ctcf"/>
    <property type="match status" value="1"/>
</dbReference>
<keyword evidence="8" id="KW-0472">Membrane</keyword>
<feature type="domain" description="C2H2-type" evidence="9">
    <location>
        <begin position="85"/>
        <end position="112"/>
    </location>
</feature>
<keyword evidence="6" id="KW-0539">Nucleus</keyword>
<dbReference type="PANTHER" id="PTHR24394">
    <property type="entry name" value="ZINC FINGER PROTEIN"/>
    <property type="match status" value="1"/>
</dbReference>
<accession>A0A6H5HYQ2</accession>
<feature type="transmembrane region" description="Helical" evidence="8">
    <location>
        <begin position="286"/>
        <end position="304"/>
    </location>
</feature>
<dbReference type="Pfam" id="PF00096">
    <property type="entry name" value="zf-C2H2"/>
    <property type="match status" value="1"/>
</dbReference>
<sequence length="377" mass="43062">MEVTNGDGEEGDQDLTVYDFEDNEDNEQHIESDHEDDKAKVMKFSMPKKSQTVTQAHMCNYCNYTSPKRYLLSRHMKSHSEERPHKCSVCERGFKTLASLQNHVNTHTGTKPHHCKFCDSAFTTSGELVRHVRYKHTHEKPHKCHECDYASVELSKLKRHIRCHTGERPYQQVSVVAGEDGEIVMQDPLGHDSLTGTGTAEFIDGDGEHVTLKMEVPISKSQSNSSKLQKDMETCFGFDELKSMNYRLQFKKFYAKVVDHWRMIDDAEELKIMTDNMRNGRDVVKLYSIFIIIGTTIFLSMPIFSPLLDYVVPLKNATRPKALPYYAEYGVDIEEYYYPLIAQAVVGGVGTITVLVTFDLGFMMLSHYVIGLFALAK</sequence>
<dbReference type="GO" id="GO:0008270">
    <property type="term" value="F:zinc ion binding"/>
    <property type="evidence" value="ECO:0007669"/>
    <property type="project" value="UniProtKB-KW"/>
</dbReference>
<keyword evidence="11" id="KW-1185">Reference proteome</keyword>
<dbReference type="PROSITE" id="PS50157">
    <property type="entry name" value="ZINC_FINGER_C2H2_2"/>
    <property type="match status" value="4"/>
</dbReference>
<keyword evidence="5" id="KW-0862">Zinc</keyword>
<comment type="subcellular location">
    <subcellularLocation>
        <location evidence="1">Nucleus</location>
    </subcellularLocation>
</comment>
<keyword evidence="4 7" id="KW-0863">Zinc-finger</keyword>
<protein>
    <recommendedName>
        <fullName evidence="9">C2H2-type domain-containing protein</fullName>
    </recommendedName>
</protein>
<evidence type="ECO:0000256" key="8">
    <source>
        <dbReference type="SAM" id="Phobius"/>
    </source>
</evidence>
<feature type="domain" description="C2H2-type" evidence="9">
    <location>
        <begin position="113"/>
        <end position="141"/>
    </location>
</feature>
<dbReference type="PROSITE" id="PS00028">
    <property type="entry name" value="ZINC_FINGER_C2H2_1"/>
    <property type="match status" value="2"/>
</dbReference>
<dbReference type="Gene3D" id="3.30.160.60">
    <property type="entry name" value="Classic Zinc Finger"/>
    <property type="match status" value="4"/>
</dbReference>
<dbReference type="SMART" id="SM00355">
    <property type="entry name" value="ZnF_C2H2"/>
    <property type="match status" value="4"/>
</dbReference>
<dbReference type="EMBL" id="CADCXV010000380">
    <property type="protein sequence ID" value="CAB0029934.1"/>
    <property type="molecule type" value="Genomic_DNA"/>
</dbReference>
<evidence type="ECO:0000256" key="2">
    <source>
        <dbReference type="ARBA" id="ARBA00022723"/>
    </source>
</evidence>
<name>A0A6H5HYQ2_9HYME</name>
<evidence type="ECO:0000256" key="4">
    <source>
        <dbReference type="ARBA" id="ARBA00022771"/>
    </source>
</evidence>
<feature type="domain" description="C2H2-type" evidence="9">
    <location>
        <begin position="142"/>
        <end position="169"/>
    </location>
</feature>
<dbReference type="OrthoDB" id="6077919at2759"/>
<evidence type="ECO:0000259" key="9">
    <source>
        <dbReference type="PROSITE" id="PS50157"/>
    </source>
</evidence>
<dbReference type="GO" id="GO:0000981">
    <property type="term" value="F:DNA-binding transcription factor activity, RNA polymerase II-specific"/>
    <property type="evidence" value="ECO:0007669"/>
    <property type="project" value="TreeGrafter"/>
</dbReference>
<organism evidence="10 11">
    <name type="scientific">Trichogramma brassicae</name>
    <dbReference type="NCBI Taxonomy" id="86971"/>
    <lineage>
        <taxon>Eukaryota</taxon>
        <taxon>Metazoa</taxon>
        <taxon>Ecdysozoa</taxon>
        <taxon>Arthropoda</taxon>
        <taxon>Hexapoda</taxon>
        <taxon>Insecta</taxon>
        <taxon>Pterygota</taxon>
        <taxon>Neoptera</taxon>
        <taxon>Endopterygota</taxon>
        <taxon>Hymenoptera</taxon>
        <taxon>Apocrita</taxon>
        <taxon>Proctotrupomorpha</taxon>
        <taxon>Chalcidoidea</taxon>
        <taxon>Trichogrammatidae</taxon>
        <taxon>Trichogramma</taxon>
    </lineage>
</organism>
<dbReference type="InterPro" id="IPR013087">
    <property type="entry name" value="Znf_C2H2_type"/>
</dbReference>
<dbReference type="FunFam" id="3.30.160.60:FF:002321">
    <property type="entry name" value="Putative transcriptional repressor ctcf"/>
    <property type="match status" value="1"/>
</dbReference>
<feature type="domain" description="C2H2-type" evidence="9">
    <location>
        <begin position="57"/>
        <end position="84"/>
    </location>
</feature>
<evidence type="ECO:0000256" key="6">
    <source>
        <dbReference type="ARBA" id="ARBA00023242"/>
    </source>
</evidence>
<reference evidence="10 11" key="1">
    <citation type="submission" date="2020-02" db="EMBL/GenBank/DDBJ databases">
        <authorList>
            <person name="Ferguson B K."/>
        </authorList>
    </citation>
    <scope>NUCLEOTIDE SEQUENCE [LARGE SCALE GENOMIC DNA]</scope>
</reference>
<keyword evidence="2" id="KW-0479">Metal-binding</keyword>
<evidence type="ECO:0000256" key="7">
    <source>
        <dbReference type="PROSITE-ProRule" id="PRU00042"/>
    </source>
</evidence>
<dbReference type="SUPFAM" id="SSF57667">
    <property type="entry name" value="beta-beta-alpha zinc fingers"/>
    <property type="match status" value="3"/>
</dbReference>
<evidence type="ECO:0000256" key="3">
    <source>
        <dbReference type="ARBA" id="ARBA00022737"/>
    </source>
</evidence>
<dbReference type="Proteomes" id="UP000479190">
    <property type="component" value="Unassembled WGS sequence"/>
</dbReference>
<keyword evidence="3" id="KW-0677">Repeat</keyword>
<evidence type="ECO:0000313" key="11">
    <source>
        <dbReference type="Proteomes" id="UP000479190"/>
    </source>
</evidence>
<dbReference type="AlphaFoldDB" id="A0A6H5HYQ2"/>
<evidence type="ECO:0000313" key="10">
    <source>
        <dbReference type="EMBL" id="CAB0029934.1"/>
    </source>
</evidence>
<dbReference type="PANTHER" id="PTHR24394:SF29">
    <property type="entry name" value="MYONEURIN"/>
    <property type="match status" value="1"/>
</dbReference>
<keyword evidence="8" id="KW-1133">Transmembrane helix</keyword>
<dbReference type="GO" id="GO:0005634">
    <property type="term" value="C:nucleus"/>
    <property type="evidence" value="ECO:0007669"/>
    <property type="project" value="UniProtKB-SubCell"/>
</dbReference>